<comment type="caution">
    <text evidence="2">The sequence shown here is derived from an EMBL/GenBank/DDBJ whole genome shotgun (WGS) entry which is preliminary data.</text>
</comment>
<dbReference type="AlphaFoldDB" id="X8J2H2"/>
<protein>
    <submittedName>
        <fullName evidence="2">26S proteasome non-ATPase regulatory subunit 12, putative</fullName>
    </submittedName>
</protein>
<gene>
    <name evidence="2" type="ORF">RSOL_116580</name>
</gene>
<accession>X8J2H2</accession>
<dbReference type="EMBL" id="JATN01000322">
    <property type="protein sequence ID" value="EUC55476.1"/>
    <property type="molecule type" value="Genomic_DNA"/>
</dbReference>
<evidence type="ECO:0000313" key="2">
    <source>
        <dbReference type="EMBL" id="EUC55476.1"/>
    </source>
</evidence>
<dbReference type="Proteomes" id="UP000030108">
    <property type="component" value="Unassembled WGS sequence"/>
</dbReference>
<evidence type="ECO:0000256" key="1">
    <source>
        <dbReference type="SAM" id="MobiDB-lite"/>
    </source>
</evidence>
<proteinExistence type="predicted"/>
<organism evidence="2 3">
    <name type="scientific">Rhizoctonia solani AG-3 Rhs1AP</name>
    <dbReference type="NCBI Taxonomy" id="1086054"/>
    <lineage>
        <taxon>Eukaryota</taxon>
        <taxon>Fungi</taxon>
        <taxon>Dikarya</taxon>
        <taxon>Basidiomycota</taxon>
        <taxon>Agaricomycotina</taxon>
        <taxon>Agaricomycetes</taxon>
        <taxon>Cantharellales</taxon>
        <taxon>Ceratobasidiaceae</taxon>
        <taxon>Rhizoctonia</taxon>
    </lineage>
</organism>
<feature type="compositionally biased region" description="Basic and acidic residues" evidence="1">
    <location>
        <begin position="376"/>
        <end position="386"/>
    </location>
</feature>
<dbReference type="GO" id="GO:0000502">
    <property type="term" value="C:proteasome complex"/>
    <property type="evidence" value="ECO:0007669"/>
    <property type="project" value="UniProtKB-KW"/>
</dbReference>
<feature type="region of interest" description="Disordered" evidence="1">
    <location>
        <begin position="360"/>
        <end position="386"/>
    </location>
</feature>
<feature type="region of interest" description="Disordered" evidence="1">
    <location>
        <begin position="95"/>
        <end position="115"/>
    </location>
</feature>
<name>X8J2H2_9AGAM</name>
<sequence>MNRRLPEEILVEISNLVGQDSSFALKPLALVNRQWHSAVAPTLLAAISVTSLGKLVELCDQIIVSCSANHTLKSSIAKYTRTIVISGITNGDEDSHLGLDDLGEQPRGPDEGAEEDAMKADIEIEPDTMRDNLRAALSQLVLLDGFEWYGRFAGDYFLARSLQQSKKVRHLAYGIDMFVSSVSLAYREHAFAFEGLETLAVTSEYEPSSDLFCAIAQMMQRNPNLRSILFDCKFAESMSGYWSLVDFICDTTLPDQPTFVWPNLNRLVLRFWQGELWQSAEEVELLAKFLVAHPKLETLVLQETCLEDSESDSAQPLSLTNSPDSLPVLKRLLGSPRLIAGVLESRAACSSVERLIDNSEEGFDRDGAKAPYSRSNYEHCRESSKE</sequence>
<evidence type="ECO:0000313" key="3">
    <source>
        <dbReference type="Proteomes" id="UP000030108"/>
    </source>
</evidence>
<keyword evidence="2" id="KW-0647">Proteasome</keyword>
<dbReference type="OrthoDB" id="3145600at2759"/>
<reference evidence="3" key="1">
    <citation type="journal article" date="2014" name="Genome Announc.">
        <title>Draft genome sequence of the plant-pathogenic soil fungus Rhizoctonia solani anastomosis group 3 strain Rhs1AP.</title>
        <authorList>
            <person name="Cubeta M.A."/>
            <person name="Thomas E."/>
            <person name="Dean R.A."/>
            <person name="Jabaji S."/>
            <person name="Neate S.M."/>
            <person name="Tavantzis S."/>
            <person name="Toda T."/>
            <person name="Vilgalys R."/>
            <person name="Bharathan N."/>
            <person name="Fedorova-Abrams N."/>
            <person name="Pakala S.B."/>
            <person name="Pakala S.M."/>
            <person name="Zafar N."/>
            <person name="Joardar V."/>
            <person name="Losada L."/>
            <person name="Nierman W.C."/>
        </authorList>
    </citation>
    <scope>NUCLEOTIDE SEQUENCE [LARGE SCALE GENOMIC DNA]</scope>
    <source>
        <strain evidence="3">AG-3</strain>
    </source>
</reference>